<dbReference type="InterPro" id="IPR041183">
    <property type="entry name" value="Cyclophilin-like"/>
</dbReference>
<feature type="domain" description="Cyclophilin-like" evidence="1">
    <location>
        <begin position="41"/>
        <end position="146"/>
    </location>
</feature>
<gene>
    <name evidence="2" type="ORF">CKO21_08175</name>
</gene>
<dbReference type="Gene3D" id="2.40.100.20">
    <property type="match status" value="1"/>
</dbReference>
<dbReference type="SUPFAM" id="SSF50891">
    <property type="entry name" value="Cyclophilin-like"/>
    <property type="match status" value="1"/>
</dbReference>
<sequence length="150" mass="17135">MKTTDRLSLSRRSFLAGAATTILLPTAGRSQNDTRRIRCSFAEQVAIYRLQDNATVRDLISMLPLDLTIEDFSTNEKIAHLPRRLDEEGFAPFHDETPGDLCYFLGWGNLAFFYDDYTFRDDLIRLGHIEGGLAPLRHKGKYPLRIELLS</sequence>
<organism evidence="2 3">
    <name type="scientific">Rhodovibrio salinarum</name>
    <dbReference type="NCBI Taxonomy" id="1087"/>
    <lineage>
        <taxon>Bacteria</taxon>
        <taxon>Pseudomonadati</taxon>
        <taxon>Pseudomonadota</taxon>
        <taxon>Alphaproteobacteria</taxon>
        <taxon>Rhodospirillales</taxon>
        <taxon>Rhodovibrionaceae</taxon>
        <taxon>Rhodovibrio</taxon>
    </lineage>
</organism>
<dbReference type="Proteomes" id="UP000778970">
    <property type="component" value="Unassembled WGS sequence"/>
</dbReference>
<reference evidence="2" key="2">
    <citation type="journal article" date="2020" name="Microorganisms">
        <title>Osmotic Adaptation and Compatible Solute Biosynthesis of Phototrophic Bacteria as Revealed from Genome Analyses.</title>
        <authorList>
            <person name="Imhoff J.F."/>
            <person name="Rahn T."/>
            <person name="Kunzel S."/>
            <person name="Keller A."/>
            <person name="Neulinger S.C."/>
        </authorList>
    </citation>
    <scope>NUCLEOTIDE SEQUENCE</scope>
    <source>
        <strain evidence="2">DSM 9154</strain>
    </source>
</reference>
<dbReference type="AlphaFoldDB" id="A0A934QHP6"/>
<name>A0A934QHP6_9PROT</name>
<proteinExistence type="predicted"/>
<keyword evidence="3" id="KW-1185">Reference proteome</keyword>
<dbReference type="RefSeq" id="WP_027288250.1">
    <property type="nucleotide sequence ID" value="NZ_NRRE01000022.1"/>
</dbReference>
<dbReference type="Pfam" id="PF18050">
    <property type="entry name" value="Cyclophil_like2"/>
    <property type="match status" value="1"/>
</dbReference>
<evidence type="ECO:0000259" key="1">
    <source>
        <dbReference type="Pfam" id="PF18050"/>
    </source>
</evidence>
<dbReference type="InterPro" id="IPR029000">
    <property type="entry name" value="Cyclophilin-like_dom_sf"/>
</dbReference>
<reference evidence="2" key="1">
    <citation type="submission" date="2017-08" db="EMBL/GenBank/DDBJ databases">
        <authorList>
            <person name="Imhoff J.F."/>
            <person name="Rahn T."/>
            <person name="Kuenzel S."/>
            <person name="Neulinger S.C."/>
        </authorList>
    </citation>
    <scope>NUCLEOTIDE SEQUENCE</scope>
    <source>
        <strain evidence="2">DSM 9154</strain>
    </source>
</reference>
<dbReference type="EMBL" id="NRRE01000022">
    <property type="protein sequence ID" value="MBK1697223.1"/>
    <property type="molecule type" value="Genomic_DNA"/>
</dbReference>
<dbReference type="PROSITE" id="PS51318">
    <property type="entry name" value="TAT"/>
    <property type="match status" value="1"/>
</dbReference>
<comment type="caution">
    <text evidence="2">The sequence shown here is derived from an EMBL/GenBank/DDBJ whole genome shotgun (WGS) entry which is preliminary data.</text>
</comment>
<accession>A0A934QHP6</accession>
<dbReference type="InterPro" id="IPR006311">
    <property type="entry name" value="TAT_signal"/>
</dbReference>
<evidence type="ECO:0000313" key="2">
    <source>
        <dbReference type="EMBL" id="MBK1697223.1"/>
    </source>
</evidence>
<evidence type="ECO:0000313" key="3">
    <source>
        <dbReference type="Proteomes" id="UP000778970"/>
    </source>
</evidence>
<protein>
    <submittedName>
        <fullName evidence="2">MFS transporter</fullName>
    </submittedName>
</protein>